<gene>
    <name evidence="1" type="ORF">S01H4_53378</name>
</gene>
<proteinExistence type="predicted"/>
<evidence type="ECO:0000313" key="1">
    <source>
        <dbReference type="EMBL" id="GAH18037.1"/>
    </source>
</evidence>
<comment type="caution">
    <text evidence="1">The sequence shown here is derived from an EMBL/GenBank/DDBJ whole genome shotgun (WGS) entry which is preliminary data.</text>
</comment>
<sequence length="253" mass="28207">METRVVTLEKALARAEQIAKTMGFDARETDVLKLLSASCKPIEDGGIVYLAVGEVEAFISNFQKAYKTKDSSFLYQKRGLCVDKVVGIEEFCESPEYMNQGGHIWPAVKKKLLEFFEGEYVEGVLTGGIGVGKNFFADFALARMIYELSCFHNPQLEFDLAPGSSIVFIQQSKTYTLAKSVVFEQFGERLKLSPYFRNIFPFDPLVKSTLRFPKHISVLPVGGSDTSAIGMNVYGGIIDELNFMARVQDSVET</sequence>
<dbReference type="EMBL" id="BART01030603">
    <property type="protein sequence ID" value="GAH18037.1"/>
    <property type="molecule type" value="Genomic_DNA"/>
</dbReference>
<dbReference type="AlphaFoldDB" id="X1DCW5"/>
<accession>X1DCW5</accession>
<reference evidence="1" key="1">
    <citation type="journal article" date="2014" name="Front. Microbiol.">
        <title>High frequency of phylogenetically diverse reductive dehalogenase-homologous genes in deep subseafloor sedimentary metagenomes.</title>
        <authorList>
            <person name="Kawai M."/>
            <person name="Futagami T."/>
            <person name="Toyoda A."/>
            <person name="Takaki Y."/>
            <person name="Nishi S."/>
            <person name="Hori S."/>
            <person name="Arai W."/>
            <person name="Tsubouchi T."/>
            <person name="Morono Y."/>
            <person name="Uchiyama I."/>
            <person name="Ito T."/>
            <person name="Fujiyama A."/>
            <person name="Inagaki F."/>
            <person name="Takami H."/>
        </authorList>
    </citation>
    <scope>NUCLEOTIDE SEQUENCE</scope>
    <source>
        <strain evidence="1">Expedition CK06-06</strain>
    </source>
</reference>
<name>X1DCW5_9ZZZZ</name>
<protein>
    <submittedName>
        <fullName evidence="1">Uncharacterized protein</fullName>
    </submittedName>
</protein>
<organism evidence="1">
    <name type="scientific">marine sediment metagenome</name>
    <dbReference type="NCBI Taxonomy" id="412755"/>
    <lineage>
        <taxon>unclassified sequences</taxon>
        <taxon>metagenomes</taxon>
        <taxon>ecological metagenomes</taxon>
    </lineage>
</organism>
<feature type="non-terminal residue" evidence="1">
    <location>
        <position position="253"/>
    </location>
</feature>